<comment type="similarity">
    <text evidence="1">Belongs to the PPR family. P subfamily.</text>
</comment>
<evidence type="ECO:0000256" key="2">
    <source>
        <dbReference type="ARBA" id="ARBA00022737"/>
    </source>
</evidence>
<dbReference type="PANTHER" id="PTHR47939:SF1">
    <property type="entry name" value="OS04G0684500 PROTEIN"/>
    <property type="match status" value="1"/>
</dbReference>
<evidence type="ECO:0000313" key="4">
    <source>
        <dbReference type="EMBL" id="PWA51187.1"/>
    </source>
</evidence>
<evidence type="ECO:0000256" key="1">
    <source>
        <dbReference type="ARBA" id="ARBA00007626"/>
    </source>
</evidence>
<feature type="repeat" description="PPR" evidence="3">
    <location>
        <begin position="238"/>
        <end position="272"/>
    </location>
</feature>
<dbReference type="AlphaFoldDB" id="A0A2U1LQB4"/>
<organism evidence="4 5">
    <name type="scientific">Artemisia annua</name>
    <name type="common">Sweet wormwood</name>
    <dbReference type="NCBI Taxonomy" id="35608"/>
    <lineage>
        <taxon>Eukaryota</taxon>
        <taxon>Viridiplantae</taxon>
        <taxon>Streptophyta</taxon>
        <taxon>Embryophyta</taxon>
        <taxon>Tracheophyta</taxon>
        <taxon>Spermatophyta</taxon>
        <taxon>Magnoliopsida</taxon>
        <taxon>eudicotyledons</taxon>
        <taxon>Gunneridae</taxon>
        <taxon>Pentapetalae</taxon>
        <taxon>asterids</taxon>
        <taxon>campanulids</taxon>
        <taxon>Asterales</taxon>
        <taxon>Asteraceae</taxon>
        <taxon>Asteroideae</taxon>
        <taxon>Anthemideae</taxon>
        <taxon>Artemisiinae</taxon>
        <taxon>Artemisia</taxon>
    </lineage>
</organism>
<name>A0A2U1LQB4_ARTAN</name>
<dbReference type="InterPro" id="IPR011990">
    <property type="entry name" value="TPR-like_helical_dom_sf"/>
</dbReference>
<evidence type="ECO:0000256" key="3">
    <source>
        <dbReference type="PROSITE-ProRule" id="PRU00708"/>
    </source>
</evidence>
<feature type="repeat" description="PPR" evidence="3">
    <location>
        <begin position="168"/>
        <end position="202"/>
    </location>
</feature>
<dbReference type="EMBL" id="PKPP01008250">
    <property type="protein sequence ID" value="PWA51187.1"/>
    <property type="molecule type" value="Genomic_DNA"/>
</dbReference>
<keyword evidence="2" id="KW-0677">Repeat</keyword>
<evidence type="ECO:0000313" key="5">
    <source>
        <dbReference type="Proteomes" id="UP000245207"/>
    </source>
</evidence>
<dbReference type="InterPro" id="IPR002885">
    <property type="entry name" value="PPR_rpt"/>
</dbReference>
<feature type="repeat" description="PPR" evidence="3">
    <location>
        <begin position="345"/>
        <end position="379"/>
    </location>
</feature>
<feature type="repeat" description="PPR" evidence="3">
    <location>
        <begin position="275"/>
        <end position="309"/>
    </location>
</feature>
<protein>
    <submittedName>
        <fullName evidence="4">Tetratricopeptide repeat (TPR)-like superfamily protein</fullName>
    </submittedName>
</protein>
<dbReference type="PANTHER" id="PTHR47939">
    <property type="entry name" value="MEMBRANE-ASSOCIATED SALT-INDUCIBLE PROTEIN-LIKE"/>
    <property type="match status" value="1"/>
</dbReference>
<dbReference type="InterPro" id="IPR050667">
    <property type="entry name" value="PPR-containing_protein"/>
</dbReference>
<comment type="caution">
    <text evidence="4">The sequence shown here is derived from an EMBL/GenBank/DDBJ whole genome shotgun (WGS) entry which is preliminary data.</text>
</comment>
<dbReference type="Gene3D" id="1.25.40.10">
    <property type="entry name" value="Tetratricopeptide repeat domain"/>
    <property type="match status" value="4"/>
</dbReference>
<sequence length="476" mass="53600">MSLSYISRLISPKLISKHPKFLYTTLTQTPPVENYWTHLQKSNPKNIEQTLTNVGSSLDSSSVQEIIKRCHFSRNQDSVFMGLRFFIWAGVQKDYRHSTYMYNVACKMFKIDKNPNLIKDVMEAYKVEKCVVGVKGFKVVLGLCREGKLVDEGLWVLRKMGEFGCRPDTIVYNSVIRMFCEKGRMDEGLRLMEEMGLEGVYPDMVTFVTLVKGFCDLGRIEDASKLFKVMNGKGCSLNAVAYSALLDGICRAGKLEKGLELLEEMENEGGVCAPTVVTYTSLIHSFCESGRSLEALTILDRMEAYGCAPNRVTISTFINGLCKEDKVDEANKLIDRCVGTWSVSKSECYSSLVVTLLRVGKFEEAEKVFRRMLVGGLKPDGVACSELLKRLCLKEKRVLDAFLLYNEIDKLEFATTIDSDIFSIMLDGLCTKSHLLEASKLAKLMAQKSIRLKAPYVKSVVEYLRNAGEMETVSYL</sequence>
<accession>A0A2U1LQB4</accession>
<dbReference type="OrthoDB" id="185373at2759"/>
<feature type="repeat" description="PPR" evidence="3">
    <location>
        <begin position="203"/>
        <end position="237"/>
    </location>
</feature>
<gene>
    <name evidence="4" type="ORF">CTI12_AA464410</name>
</gene>
<dbReference type="Pfam" id="PF12854">
    <property type="entry name" value="PPR_1"/>
    <property type="match status" value="1"/>
</dbReference>
<reference evidence="4 5" key="1">
    <citation type="journal article" date="2018" name="Mol. Plant">
        <title>The genome of Artemisia annua provides insight into the evolution of Asteraceae family and artemisinin biosynthesis.</title>
        <authorList>
            <person name="Shen Q."/>
            <person name="Zhang L."/>
            <person name="Liao Z."/>
            <person name="Wang S."/>
            <person name="Yan T."/>
            <person name="Shi P."/>
            <person name="Liu M."/>
            <person name="Fu X."/>
            <person name="Pan Q."/>
            <person name="Wang Y."/>
            <person name="Lv Z."/>
            <person name="Lu X."/>
            <person name="Zhang F."/>
            <person name="Jiang W."/>
            <person name="Ma Y."/>
            <person name="Chen M."/>
            <person name="Hao X."/>
            <person name="Li L."/>
            <person name="Tang Y."/>
            <person name="Lv G."/>
            <person name="Zhou Y."/>
            <person name="Sun X."/>
            <person name="Brodelius P.E."/>
            <person name="Rose J.K.C."/>
            <person name="Tang K."/>
        </authorList>
    </citation>
    <scope>NUCLEOTIDE SEQUENCE [LARGE SCALE GENOMIC DNA]</scope>
    <source>
        <strain evidence="5">cv. Huhao1</strain>
        <tissue evidence="4">Leaf</tissue>
    </source>
</reference>
<dbReference type="NCBIfam" id="TIGR00756">
    <property type="entry name" value="PPR"/>
    <property type="match status" value="5"/>
</dbReference>
<dbReference type="Proteomes" id="UP000245207">
    <property type="component" value="Unassembled WGS sequence"/>
</dbReference>
<keyword evidence="5" id="KW-1185">Reference proteome</keyword>
<dbReference type="Pfam" id="PF01535">
    <property type="entry name" value="PPR"/>
    <property type="match status" value="1"/>
</dbReference>
<proteinExistence type="inferred from homology"/>
<dbReference type="Pfam" id="PF13041">
    <property type="entry name" value="PPR_2"/>
    <property type="match status" value="2"/>
</dbReference>
<dbReference type="PROSITE" id="PS51375">
    <property type="entry name" value="PPR"/>
    <property type="match status" value="5"/>
</dbReference>